<sequence length="270" mass="29935">AASHSFIKAKLNDCIANHALCAAAAGSGFLPTRILEILPHKTRVSPAAVRLVNGRQVTGMYATLSHCWGRAPICRLLTTNHGDFERGVDLTTLPTTFRQTVGVAYFLGIPCIWIDLLCIVQNSATDWEAESAAIAKVYGQALVNIAAASSSDSRGGLFFDRDPDAVQPFTVYTPGSGTLGEGWYTWKDDSRWSRLGQEPLHRRGWVLQERPLSPRTIHFAKSEIFWHCLRMWAANQSRPGFRTVQRTRTPLALLDRSTTTPTSGRRRPKC</sequence>
<proteinExistence type="predicted"/>
<dbReference type="AlphaFoldDB" id="A0AA39T227"/>
<evidence type="ECO:0000259" key="1">
    <source>
        <dbReference type="Pfam" id="PF06985"/>
    </source>
</evidence>
<protein>
    <submittedName>
        <fullName evidence="2">Heterokaryon incompatibility protein-domain-containing protein</fullName>
    </submittedName>
</protein>
<keyword evidence="3" id="KW-1185">Reference proteome</keyword>
<organism evidence="2 3">
    <name type="scientific">Immersiella caudata</name>
    <dbReference type="NCBI Taxonomy" id="314043"/>
    <lineage>
        <taxon>Eukaryota</taxon>
        <taxon>Fungi</taxon>
        <taxon>Dikarya</taxon>
        <taxon>Ascomycota</taxon>
        <taxon>Pezizomycotina</taxon>
        <taxon>Sordariomycetes</taxon>
        <taxon>Sordariomycetidae</taxon>
        <taxon>Sordariales</taxon>
        <taxon>Lasiosphaeriaceae</taxon>
        <taxon>Immersiella</taxon>
    </lineage>
</organism>
<dbReference type="InterPro" id="IPR010730">
    <property type="entry name" value="HET"/>
</dbReference>
<dbReference type="Proteomes" id="UP001175000">
    <property type="component" value="Unassembled WGS sequence"/>
</dbReference>
<reference evidence="2" key="1">
    <citation type="submission" date="2023-06" db="EMBL/GenBank/DDBJ databases">
        <title>Genome-scale phylogeny and comparative genomics of the fungal order Sordariales.</title>
        <authorList>
            <consortium name="Lawrence Berkeley National Laboratory"/>
            <person name="Hensen N."/>
            <person name="Bonometti L."/>
            <person name="Westerberg I."/>
            <person name="Brannstrom I.O."/>
            <person name="Guillou S."/>
            <person name="Cros-Aarteil S."/>
            <person name="Calhoun S."/>
            <person name="Haridas S."/>
            <person name="Kuo A."/>
            <person name="Mondo S."/>
            <person name="Pangilinan J."/>
            <person name="Riley R."/>
            <person name="Labutti K."/>
            <person name="Andreopoulos B."/>
            <person name="Lipzen A."/>
            <person name="Chen C."/>
            <person name="Yanf M."/>
            <person name="Daum C."/>
            <person name="Ng V."/>
            <person name="Clum A."/>
            <person name="Steindorff A."/>
            <person name="Ohm R."/>
            <person name="Martin F."/>
            <person name="Silar P."/>
            <person name="Natvig D."/>
            <person name="Lalanne C."/>
            <person name="Gautier V."/>
            <person name="Ament-Velasquez S.L."/>
            <person name="Kruys A."/>
            <person name="Hutchinson M.I."/>
            <person name="Powell A.J."/>
            <person name="Barry K."/>
            <person name="Miller A.N."/>
            <person name="Grigoriev I.V."/>
            <person name="Debuchy R."/>
            <person name="Gladieux P."/>
            <person name="Thoren M.H."/>
            <person name="Johannesson H."/>
        </authorList>
    </citation>
    <scope>NUCLEOTIDE SEQUENCE</scope>
    <source>
        <strain evidence="2">CBS 606.72</strain>
    </source>
</reference>
<comment type="caution">
    <text evidence="2">The sequence shown here is derived from an EMBL/GenBank/DDBJ whole genome shotgun (WGS) entry which is preliminary data.</text>
</comment>
<dbReference type="EMBL" id="JAULSU010000007">
    <property type="protein sequence ID" value="KAK0612121.1"/>
    <property type="molecule type" value="Genomic_DNA"/>
</dbReference>
<dbReference type="PANTHER" id="PTHR33112">
    <property type="entry name" value="DOMAIN PROTEIN, PUTATIVE-RELATED"/>
    <property type="match status" value="1"/>
</dbReference>
<evidence type="ECO:0000313" key="2">
    <source>
        <dbReference type="EMBL" id="KAK0612121.1"/>
    </source>
</evidence>
<accession>A0AA39T227</accession>
<gene>
    <name evidence="2" type="ORF">B0T14DRAFT_595667</name>
</gene>
<name>A0AA39T227_9PEZI</name>
<feature type="non-terminal residue" evidence="2">
    <location>
        <position position="1"/>
    </location>
</feature>
<feature type="domain" description="Heterokaryon incompatibility" evidence="1">
    <location>
        <begin position="61"/>
        <end position="209"/>
    </location>
</feature>
<dbReference type="PANTHER" id="PTHR33112:SF15">
    <property type="entry name" value="HETEROKARYON INCOMPATIBILITY DOMAIN-CONTAINING PROTEIN"/>
    <property type="match status" value="1"/>
</dbReference>
<dbReference type="Pfam" id="PF06985">
    <property type="entry name" value="HET"/>
    <property type="match status" value="1"/>
</dbReference>
<evidence type="ECO:0000313" key="3">
    <source>
        <dbReference type="Proteomes" id="UP001175000"/>
    </source>
</evidence>